<feature type="region of interest" description="Disordered" evidence="1">
    <location>
        <begin position="1023"/>
        <end position="1045"/>
    </location>
</feature>
<dbReference type="Proteomes" id="UP000604046">
    <property type="component" value="Unassembled WGS sequence"/>
</dbReference>
<feature type="region of interest" description="Disordered" evidence="1">
    <location>
        <begin position="483"/>
        <end position="509"/>
    </location>
</feature>
<feature type="compositionally biased region" description="Polar residues" evidence="1">
    <location>
        <begin position="1910"/>
        <end position="1922"/>
    </location>
</feature>
<gene>
    <name evidence="2" type="ORF">SNAT2548_LOCUS22241</name>
</gene>
<reference evidence="2" key="1">
    <citation type="submission" date="2021-02" db="EMBL/GenBank/DDBJ databases">
        <authorList>
            <person name="Dougan E. K."/>
            <person name="Rhodes N."/>
            <person name="Thang M."/>
            <person name="Chan C."/>
        </authorList>
    </citation>
    <scope>NUCLEOTIDE SEQUENCE</scope>
</reference>
<protein>
    <submittedName>
        <fullName evidence="2">Uncharacterized protein</fullName>
    </submittedName>
</protein>
<feature type="region of interest" description="Disordered" evidence="1">
    <location>
        <begin position="877"/>
        <end position="910"/>
    </location>
</feature>
<dbReference type="EMBL" id="CAJNDS010002280">
    <property type="protein sequence ID" value="CAE7408931.1"/>
    <property type="molecule type" value="Genomic_DNA"/>
</dbReference>
<comment type="caution">
    <text evidence="2">The sequence shown here is derived from an EMBL/GenBank/DDBJ whole genome shotgun (WGS) entry which is preliminary data.</text>
</comment>
<name>A0A812QYF7_9DINO</name>
<evidence type="ECO:0000313" key="2">
    <source>
        <dbReference type="EMBL" id="CAE7408931.1"/>
    </source>
</evidence>
<organism evidence="2 3">
    <name type="scientific">Symbiodinium natans</name>
    <dbReference type="NCBI Taxonomy" id="878477"/>
    <lineage>
        <taxon>Eukaryota</taxon>
        <taxon>Sar</taxon>
        <taxon>Alveolata</taxon>
        <taxon>Dinophyceae</taxon>
        <taxon>Suessiales</taxon>
        <taxon>Symbiodiniaceae</taxon>
        <taxon>Symbiodinium</taxon>
    </lineage>
</organism>
<feature type="region of interest" description="Disordered" evidence="1">
    <location>
        <begin position="1888"/>
        <end position="1922"/>
    </location>
</feature>
<evidence type="ECO:0000313" key="3">
    <source>
        <dbReference type="Proteomes" id="UP000604046"/>
    </source>
</evidence>
<accession>A0A812QYF7</accession>
<feature type="region of interest" description="Disordered" evidence="1">
    <location>
        <begin position="1147"/>
        <end position="1170"/>
    </location>
</feature>
<keyword evidence="3" id="KW-1185">Reference proteome</keyword>
<proteinExistence type="predicted"/>
<evidence type="ECO:0000256" key="1">
    <source>
        <dbReference type="SAM" id="MobiDB-lite"/>
    </source>
</evidence>
<feature type="region of interest" description="Disordered" evidence="1">
    <location>
        <begin position="216"/>
        <end position="235"/>
    </location>
</feature>
<sequence>MGKVRLFKTPEYSVKQPPDPVVCKPPANGILCAPSASGKTVLLVSMILEQYRGCFERIYIFSPSVEVDSAWQPVKDYIRDELGVNTDREQCWWEDWDEGALRKIISDQKRITQKSKELGLKKLYQVLIVLDDHADNPAVHRKTGDGVLDTLFIRGRHFCINTWVSTQKLRLMSSAVRVNVMFYCIVGKLLGGGPLCESECSNIRCCSSTQGIYDPSRNWPPPDRSRQVSDESTASDFSARPARFFRRKRKLMTSIYVDSRLRTQGTDSSFSFDIGESVHIQSGAKLAVYKVRIADAFLSTDRGTFLYWEDEVAGTLHYAELPVGAYTGPRLAAWISSNFAACSYTAETNELDVTYDGVRLILNDAELRQRFPGTGSYPPGASPSKPLSINHLLGPSYLTGSVQRFVFVTMNPFSELYLRCPSLANGETTVGPLGHDILCKIVVSKGVGHVMETETSEGHWVNLHGPITLRHLRFKLTDYQGNVVDTRGPPGPTALPRRPLPRAPSPQFHGHLKKMMPFPERRNEAAMLRAFHEQYPSYNLTPLLYKRQQQLIDARAFNEWLANRRQRQEGEAYADDVGRAVDAVNRRIPQLRWAPAERAGVRRVARDVAAGRPGLIAEGEPLPINLPNRNASILTSSHFWLDDYPQSSEPEPAPLPHTTVDPAAAYEDASKATMGTSTTPRAGRNWIDRNLRIPRTPEGLAPPPEEVAPPQIIGRPSEVEPLLERAGQRAQEVERTAARDIEQFMSEQVAEAEATEGFASTAEAAAGAAEAAAAEGPGALALFGEAALGTAAGMGAAAGGLAVAGGAAALVGTAWALHGGMVAADPSEQITENHMATTSEGDHSKDPAEQIAGDHTATTSEGDHNKDPAEQIAGDHTATASEGDHSKDPAEQISGDHAATASEGDHSKDPAEHVDQMAAALEELYDKAAMETAEPAPVIKQEEADVSESGVLAQMQSLERAAEQGDEGAVALLSYLTSRNSGARALGALERMLKAFGRSSWSQIPSEFVSQLVVEILSEVFDDDEEEEELSQRQEQQPQSRGPDWTEKAIEDELAAADALQRDFIDEETIRDVDEDQDDHLDEEVEPIADGTAAQILFDRVNPTALCALAKRVLSKVFRTCEGAGPTVMRILGDIYVQCTREEDDEGYVSVPKKKAKKGEDAADDDDFPRPPGLVDAHTCASVFTQPAWLRDVLRSGLPDHFVFDLENCHLAILRERHSPAEDSALEIYYNQRDKVLQETHKDRAVAKQLFIQLVYGGTVDAWKFAHGVTGEFGTEALARKFAQEMAELRLKDCDKNPELLAKLKRSPWVKLEETIRKALGGYRFTVKPTPSVQEAMKRAEQVMKGGSPGLKHLFDKVDEGWLDHHKLIRDAFHGNLAHHGLYAEVVLRSPAVSEKIPYPLTAIFKFIEDTGHKAWYSCTNKTWVMTGDSALDVLKKAAEKICTRDLTDYHSVWSNSDEGTFFRCNLRWEFSGTSFQNGVKGSLGVSSDVFDVDGDGCRKYLNFCGRVFNAETLEWADMDPAMKITRSTKWRHQWPTWWETDACTELFDTLAEVKRQQDYQEARKLEYALSDAVKERLDKLCKAIPALEIFFTWTKEWESAIFELSLVCKGVFGQTQAAALWTRGVGRNGKDSLCNAMSAVLGTYSVSVAAQTLSRIRDPSAPSPAYALCRARRFVAVRQIDRSEPLRQQLYKVFTDPKSEMQGRDVYEKMVIFRPQFLIFFASNDPPALVNDLANRERTNIVEHVSVFHDAPVEANHVQWRDLEAMFETVEGKADFFGLFFAVYKQLLYKNPRRRIGRIPPKCLAFLEEEMQDKVLDAARLFLATKIERAPKGGATVKEDVYKALVNFINAHAPRDDGKDREDLRPAELLKQLGVIERRGKALGLNFGTRETGEKDEQPSLVRLVGGNEPTQSTAVGSSSA</sequence>
<dbReference type="OrthoDB" id="478784at2759"/>